<dbReference type="EMBL" id="HBUF01198077">
    <property type="protein sequence ID" value="CAG6660850.1"/>
    <property type="molecule type" value="Transcribed_RNA"/>
</dbReference>
<dbReference type="AlphaFoldDB" id="A0A8D8S0U1"/>
<organism evidence="2">
    <name type="scientific">Cacopsylla melanoneura</name>
    <dbReference type="NCBI Taxonomy" id="428564"/>
    <lineage>
        <taxon>Eukaryota</taxon>
        <taxon>Metazoa</taxon>
        <taxon>Ecdysozoa</taxon>
        <taxon>Arthropoda</taxon>
        <taxon>Hexapoda</taxon>
        <taxon>Insecta</taxon>
        <taxon>Pterygota</taxon>
        <taxon>Neoptera</taxon>
        <taxon>Paraneoptera</taxon>
        <taxon>Hemiptera</taxon>
        <taxon>Sternorrhyncha</taxon>
        <taxon>Psylloidea</taxon>
        <taxon>Psyllidae</taxon>
        <taxon>Psyllinae</taxon>
        <taxon>Cacopsylla</taxon>
    </lineage>
</organism>
<feature type="transmembrane region" description="Helical" evidence="1">
    <location>
        <begin position="6"/>
        <end position="28"/>
    </location>
</feature>
<sequence length="107" mass="12631">MYHNFYLISRAVFVVWLVVALWCCDLGVRLDSAGSTPATGFFFSFFFFVNILTYFFSFFFSSTYIIINSNVPTSFALPLKKKKKKKTTFFWKKIFKIKFKIIPIFPI</sequence>
<feature type="transmembrane region" description="Helical" evidence="1">
    <location>
        <begin position="40"/>
        <end position="67"/>
    </location>
</feature>
<keyword evidence="1" id="KW-0472">Membrane</keyword>
<keyword evidence="1" id="KW-1133">Transmembrane helix</keyword>
<keyword evidence="1" id="KW-0812">Transmembrane</keyword>
<evidence type="ECO:0000313" key="2">
    <source>
        <dbReference type="EMBL" id="CAG6660850.1"/>
    </source>
</evidence>
<reference evidence="2" key="1">
    <citation type="submission" date="2021-05" db="EMBL/GenBank/DDBJ databases">
        <authorList>
            <person name="Alioto T."/>
            <person name="Alioto T."/>
            <person name="Gomez Garrido J."/>
        </authorList>
    </citation>
    <scope>NUCLEOTIDE SEQUENCE</scope>
</reference>
<name>A0A8D8S0U1_9HEMI</name>
<proteinExistence type="predicted"/>
<dbReference type="EMBL" id="HBUF01198078">
    <property type="protein sequence ID" value="CAG6660854.1"/>
    <property type="molecule type" value="Transcribed_RNA"/>
</dbReference>
<evidence type="ECO:0000256" key="1">
    <source>
        <dbReference type="SAM" id="Phobius"/>
    </source>
</evidence>
<protein>
    <submittedName>
        <fullName evidence="2">Uncharacterized protein</fullName>
    </submittedName>
</protein>
<accession>A0A8D8S0U1</accession>